<evidence type="ECO:0000313" key="1">
    <source>
        <dbReference type="EMBL" id="MFG6205025.1"/>
    </source>
</evidence>
<protein>
    <submittedName>
        <fullName evidence="1">Uncharacterized protein</fullName>
    </submittedName>
</protein>
<evidence type="ECO:0000313" key="2">
    <source>
        <dbReference type="Proteomes" id="UP001605918"/>
    </source>
</evidence>
<name>A0ABW7DAE3_9PSED</name>
<dbReference type="Proteomes" id="UP001605918">
    <property type="component" value="Unassembled WGS sequence"/>
</dbReference>
<proteinExistence type="predicted"/>
<reference evidence="1 2" key="1">
    <citation type="submission" date="2024-10" db="EMBL/GenBank/DDBJ databases">
        <title>Whole genome of Pseudomonas sp Strain RB5.</title>
        <authorList>
            <person name="Selami N."/>
        </authorList>
    </citation>
    <scope>NUCLEOTIDE SEQUENCE [LARGE SCALE GENOMIC DNA]</scope>
    <source>
        <strain evidence="1 2">RB5</strain>
    </source>
</reference>
<gene>
    <name evidence="1" type="ORF">ACGSLL_11710</name>
</gene>
<accession>A0ABW7DAE3</accession>
<dbReference type="EMBL" id="JBIEIL010000005">
    <property type="protein sequence ID" value="MFG6205025.1"/>
    <property type="molecule type" value="Genomic_DNA"/>
</dbReference>
<comment type="caution">
    <text evidence="1">The sequence shown here is derived from an EMBL/GenBank/DDBJ whole genome shotgun (WGS) entry which is preliminary data.</text>
</comment>
<sequence length="48" mass="5294">MLSSTGVASVATPVFLRLEKAKNRSLRQRLPVDGQVQPKTAIFLNLEI</sequence>
<organism evidence="1 2">
    <name type="scientific">Pseudomonas retamae</name>
    <dbReference type="NCBI Taxonomy" id="702110"/>
    <lineage>
        <taxon>Bacteria</taxon>
        <taxon>Pseudomonadati</taxon>
        <taxon>Pseudomonadota</taxon>
        <taxon>Gammaproteobacteria</taxon>
        <taxon>Pseudomonadales</taxon>
        <taxon>Pseudomonadaceae</taxon>
        <taxon>Pseudomonas</taxon>
    </lineage>
</organism>
<dbReference type="RefSeq" id="WP_394505949.1">
    <property type="nucleotide sequence ID" value="NZ_JBIEIL010000005.1"/>
</dbReference>
<keyword evidence="2" id="KW-1185">Reference proteome</keyword>